<dbReference type="Proteomes" id="UP000499080">
    <property type="component" value="Unassembled WGS sequence"/>
</dbReference>
<accession>A0A4Y2MRR6</accession>
<protein>
    <submittedName>
        <fullName evidence="2">Uncharacterized protein</fullName>
    </submittedName>
</protein>
<comment type="caution">
    <text evidence="2">The sequence shown here is derived from an EMBL/GenBank/DDBJ whole genome shotgun (WGS) entry which is preliminary data.</text>
</comment>
<name>A0A4Y2MRR6_ARAVE</name>
<keyword evidence="3" id="KW-1185">Reference proteome</keyword>
<feature type="compositionally biased region" description="Polar residues" evidence="1">
    <location>
        <begin position="37"/>
        <end position="46"/>
    </location>
</feature>
<dbReference type="AlphaFoldDB" id="A0A4Y2MRR6"/>
<sequence>MILGHLLRVSWVKGPRSQPSIPPATSRPTKMPKVGISASSDNMSESRFSKPDELQAPVSTYYCERLC</sequence>
<evidence type="ECO:0000256" key="1">
    <source>
        <dbReference type="SAM" id="MobiDB-lite"/>
    </source>
</evidence>
<proteinExistence type="predicted"/>
<evidence type="ECO:0000313" key="2">
    <source>
        <dbReference type="EMBL" id="GBN29060.1"/>
    </source>
</evidence>
<evidence type="ECO:0000313" key="3">
    <source>
        <dbReference type="Proteomes" id="UP000499080"/>
    </source>
</evidence>
<dbReference type="EMBL" id="BGPR01007726">
    <property type="protein sequence ID" value="GBN29060.1"/>
    <property type="molecule type" value="Genomic_DNA"/>
</dbReference>
<gene>
    <name evidence="2" type="ORF">AVEN_248084_1</name>
</gene>
<organism evidence="2 3">
    <name type="scientific">Araneus ventricosus</name>
    <name type="common">Orbweaver spider</name>
    <name type="synonym">Epeira ventricosa</name>
    <dbReference type="NCBI Taxonomy" id="182803"/>
    <lineage>
        <taxon>Eukaryota</taxon>
        <taxon>Metazoa</taxon>
        <taxon>Ecdysozoa</taxon>
        <taxon>Arthropoda</taxon>
        <taxon>Chelicerata</taxon>
        <taxon>Arachnida</taxon>
        <taxon>Araneae</taxon>
        <taxon>Araneomorphae</taxon>
        <taxon>Entelegynae</taxon>
        <taxon>Araneoidea</taxon>
        <taxon>Araneidae</taxon>
        <taxon>Araneus</taxon>
    </lineage>
</organism>
<feature type="region of interest" description="Disordered" evidence="1">
    <location>
        <begin position="14"/>
        <end position="51"/>
    </location>
</feature>
<reference evidence="2 3" key="1">
    <citation type="journal article" date="2019" name="Sci. Rep.">
        <title>Orb-weaving spider Araneus ventricosus genome elucidates the spidroin gene catalogue.</title>
        <authorList>
            <person name="Kono N."/>
            <person name="Nakamura H."/>
            <person name="Ohtoshi R."/>
            <person name="Moran D.A.P."/>
            <person name="Shinohara A."/>
            <person name="Yoshida Y."/>
            <person name="Fujiwara M."/>
            <person name="Mori M."/>
            <person name="Tomita M."/>
            <person name="Arakawa K."/>
        </authorList>
    </citation>
    <scope>NUCLEOTIDE SEQUENCE [LARGE SCALE GENOMIC DNA]</scope>
</reference>